<organism evidence="1 2">
    <name type="scientific">Nonomuraea endophytica</name>
    <dbReference type="NCBI Taxonomy" id="714136"/>
    <lineage>
        <taxon>Bacteria</taxon>
        <taxon>Bacillati</taxon>
        <taxon>Actinomycetota</taxon>
        <taxon>Actinomycetes</taxon>
        <taxon>Streptosporangiales</taxon>
        <taxon>Streptosporangiaceae</taxon>
        <taxon>Nonomuraea</taxon>
    </lineage>
</organism>
<proteinExistence type="predicted"/>
<protein>
    <recommendedName>
        <fullName evidence="3">Excreted virulence factor EspC (Type VII ESX diderm)</fullName>
    </recommendedName>
</protein>
<dbReference type="Proteomes" id="UP000568380">
    <property type="component" value="Unassembled WGS sequence"/>
</dbReference>
<evidence type="ECO:0000313" key="1">
    <source>
        <dbReference type="EMBL" id="MBB5074873.1"/>
    </source>
</evidence>
<gene>
    <name evidence="1" type="ORF">HNR40_000319</name>
</gene>
<name>A0A7W8ED02_9ACTN</name>
<evidence type="ECO:0008006" key="3">
    <source>
        <dbReference type="Google" id="ProtNLM"/>
    </source>
</evidence>
<accession>A0A7W8ED02</accession>
<keyword evidence="2" id="KW-1185">Reference proteome</keyword>
<dbReference type="EMBL" id="JACHIN010000001">
    <property type="protein sequence ID" value="MBB5074873.1"/>
    <property type="molecule type" value="Genomic_DNA"/>
</dbReference>
<evidence type="ECO:0000313" key="2">
    <source>
        <dbReference type="Proteomes" id="UP000568380"/>
    </source>
</evidence>
<dbReference type="RefSeq" id="WP_184957850.1">
    <property type="nucleotide sequence ID" value="NZ_JACHIN010000001.1"/>
</dbReference>
<reference evidence="1 2" key="1">
    <citation type="submission" date="2020-08" db="EMBL/GenBank/DDBJ databases">
        <title>Genomic Encyclopedia of Type Strains, Phase IV (KMG-IV): sequencing the most valuable type-strain genomes for metagenomic binning, comparative biology and taxonomic classification.</title>
        <authorList>
            <person name="Goeker M."/>
        </authorList>
    </citation>
    <scope>NUCLEOTIDE SEQUENCE [LARGE SCALE GENOMIC DNA]</scope>
    <source>
        <strain evidence="1 2">DSM 45385</strain>
    </source>
</reference>
<dbReference type="AlphaFoldDB" id="A0A7W8ED02"/>
<comment type="caution">
    <text evidence="1">The sequence shown here is derived from an EMBL/GenBank/DDBJ whole genome shotgun (WGS) entry which is preliminary data.</text>
</comment>
<sequence length="113" mass="12172">MATNSSVNGLAALPQQEVYVTSSAIAHLRSRVDNELAGAVTFVRDLVETTRVDGIGFGPLGGLIMGGAYEDLRDWADSTLGEARGTVDGWSSGLELARRNWRTAEDASKVRYR</sequence>